<evidence type="ECO:0000313" key="2">
    <source>
        <dbReference type="Proteomes" id="UP000076871"/>
    </source>
</evidence>
<protein>
    <submittedName>
        <fullName evidence="1">Uncharacterized protein</fullName>
    </submittedName>
</protein>
<dbReference type="STRING" id="1314785.A0A165BGF8"/>
<dbReference type="RefSeq" id="XP_040758751.1">
    <property type="nucleotide sequence ID" value="XM_040907369.1"/>
</dbReference>
<keyword evidence="2" id="KW-1185">Reference proteome</keyword>
<accession>A0A165BGF8</accession>
<sequence length="407" mass="44793">MWQTKIWPCGEQKFGHSGSHTWNRLLSSADSLPPIPNGTQESECGTNSLETISSALSRGHLTRPQPQRAHSTTSITRNKMKDRVSNANMTVDEPGRVAFWRTYSSHSIKVKSIERTGMSSFIGTEDHANSLKWHGCSELLADVRVTFPAPGEAAFTLSPTISLATITEAVTRKSAFARWTRWLQYAPAAPSAAFLKTLSPCSWSPGCSISSPTVATPILLFTPMPGKVASLYSAVTELLCLENVIYDTAPYLAHALVDLPSDTDNVQLTNMPVHMYMPDGSGQEVMSVRVPKRALIHVAVEGFNLDRDIWSSETKYLSIDVNSSLLAFSDSQNVKGPEAAAANGEMTLTFEENAAPVPPCPSPQRTCWEIKMQSSDCFHKLHRLKQLIMIWPIYIHMAVSIQVEDSL</sequence>
<reference evidence="1 2" key="1">
    <citation type="journal article" date="2016" name="Mol. Biol. Evol.">
        <title>Comparative Genomics of Early-Diverging Mushroom-Forming Fungi Provides Insights into the Origins of Lignocellulose Decay Capabilities.</title>
        <authorList>
            <person name="Nagy L.G."/>
            <person name="Riley R."/>
            <person name="Tritt A."/>
            <person name="Adam C."/>
            <person name="Daum C."/>
            <person name="Floudas D."/>
            <person name="Sun H."/>
            <person name="Yadav J.S."/>
            <person name="Pangilinan J."/>
            <person name="Larsson K.H."/>
            <person name="Matsuura K."/>
            <person name="Barry K."/>
            <person name="Labutti K."/>
            <person name="Kuo R."/>
            <person name="Ohm R.A."/>
            <person name="Bhattacharya S.S."/>
            <person name="Shirouzu T."/>
            <person name="Yoshinaga Y."/>
            <person name="Martin F.M."/>
            <person name="Grigoriev I.V."/>
            <person name="Hibbett D.S."/>
        </authorList>
    </citation>
    <scope>NUCLEOTIDE SEQUENCE [LARGE SCALE GENOMIC DNA]</scope>
    <source>
        <strain evidence="1 2">93-53</strain>
    </source>
</reference>
<dbReference type="AlphaFoldDB" id="A0A165BGF8"/>
<dbReference type="InParanoid" id="A0A165BGF8"/>
<evidence type="ECO:0000313" key="1">
    <source>
        <dbReference type="EMBL" id="KZT01011.1"/>
    </source>
</evidence>
<proteinExistence type="predicted"/>
<dbReference type="Proteomes" id="UP000076871">
    <property type="component" value="Unassembled WGS sequence"/>
</dbReference>
<organism evidence="1 2">
    <name type="scientific">Laetiporus sulphureus 93-53</name>
    <dbReference type="NCBI Taxonomy" id="1314785"/>
    <lineage>
        <taxon>Eukaryota</taxon>
        <taxon>Fungi</taxon>
        <taxon>Dikarya</taxon>
        <taxon>Basidiomycota</taxon>
        <taxon>Agaricomycotina</taxon>
        <taxon>Agaricomycetes</taxon>
        <taxon>Polyporales</taxon>
        <taxon>Laetiporus</taxon>
    </lineage>
</organism>
<dbReference type="GeneID" id="63824398"/>
<dbReference type="OrthoDB" id="1470350at2759"/>
<name>A0A165BGF8_9APHY</name>
<gene>
    <name evidence="1" type="ORF">LAESUDRAFT_717802</name>
</gene>
<dbReference type="EMBL" id="KV427672">
    <property type="protein sequence ID" value="KZT01011.1"/>
    <property type="molecule type" value="Genomic_DNA"/>
</dbReference>